<keyword evidence="2" id="KW-1185">Reference proteome</keyword>
<reference evidence="1 2" key="1">
    <citation type="journal article" date="2012" name="Front. Microbiol.">
        <title>Redundancy and modularity in membrane-associated dissimilatory nitrate reduction in Bacillus.</title>
        <authorList>
            <person name="Heylen K."/>
            <person name="Keltjens J."/>
        </authorList>
    </citation>
    <scope>NUCLEOTIDE SEQUENCE [LARGE SCALE GENOMIC DNA]</scope>
    <source>
        <strain evidence="1 2">LMG 9581</strain>
    </source>
</reference>
<gene>
    <name evidence="1" type="ORF">BAZO_08391</name>
</gene>
<dbReference type="Proteomes" id="UP000006315">
    <property type="component" value="Unassembled WGS sequence"/>
</dbReference>
<name>K6DGU9_SCHAZ</name>
<organism evidence="1 2">
    <name type="scientific">Schinkia azotoformans LMG 9581</name>
    <dbReference type="NCBI Taxonomy" id="1131731"/>
    <lineage>
        <taxon>Bacteria</taxon>
        <taxon>Bacillati</taxon>
        <taxon>Bacillota</taxon>
        <taxon>Bacilli</taxon>
        <taxon>Bacillales</taxon>
        <taxon>Bacillaceae</taxon>
        <taxon>Calidifontibacillus/Schinkia group</taxon>
        <taxon>Schinkia</taxon>
    </lineage>
</organism>
<evidence type="ECO:0000313" key="2">
    <source>
        <dbReference type="Proteomes" id="UP000006315"/>
    </source>
</evidence>
<protein>
    <submittedName>
        <fullName evidence="1">Uncharacterized protein</fullName>
    </submittedName>
</protein>
<dbReference type="STRING" id="1131731.BAZO_08391"/>
<evidence type="ECO:0000313" key="1">
    <source>
        <dbReference type="EMBL" id="EKN67494.1"/>
    </source>
</evidence>
<comment type="caution">
    <text evidence="1">The sequence shown here is derived from an EMBL/GenBank/DDBJ whole genome shotgun (WGS) entry which is preliminary data.</text>
</comment>
<proteinExistence type="predicted"/>
<dbReference type="RefSeq" id="WP_003330944.1">
    <property type="nucleotide sequence ID" value="NZ_AJLR01000046.1"/>
</dbReference>
<dbReference type="EMBL" id="AJLR01000046">
    <property type="protein sequence ID" value="EKN67494.1"/>
    <property type="molecule type" value="Genomic_DNA"/>
</dbReference>
<dbReference type="PATRIC" id="fig|1131731.3.peg.1753"/>
<dbReference type="AlphaFoldDB" id="K6DGU9"/>
<accession>K6DGU9</accession>
<sequence>MSKEQEATPQKFSKEAFLDASKSTQERLILQIVLQDDVSYTKEDVEKLVGDWKKKPVDDSKKREAKKA</sequence>